<organism evidence="1 2">
    <name type="scientific">Eumeta variegata</name>
    <name type="common">Bagworm moth</name>
    <name type="synonym">Eumeta japonica</name>
    <dbReference type="NCBI Taxonomy" id="151549"/>
    <lineage>
        <taxon>Eukaryota</taxon>
        <taxon>Metazoa</taxon>
        <taxon>Ecdysozoa</taxon>
        <taxon>Arthropoda</taxon>
        <taxon>Hexapoda</taxon>
        <taxon>Insecta</taxon>
        <taxon>Pterygota</taxon>
        <taxon>Neoptera</taxon>
        <taxon>Endopterygota</taxon>
        <taxon>Lepidoptera</taxon>
        <taxon>Glossata</taxon>
        <taxon>Ditrysia</taxon>
        <taxon>Tineoidea</taxon>
        <taxon>Psychidae</taxon>
        <taxon>Oiketicinae</taxon>
        <taxon>Eumeta</taxon>
    </lineage>
</organism>
<gene>
    <name evidence="1" type="ORF">EVAR_20257_1</name>
</gene>
<protein>
    <submittedName>
        <fullName evidence="1">Uncharacterized protein</fullName>
    </submittedName>
</protein>
<reference evidence="1 2" key="1">
    <citation type="journal article" date="2019" name="Commun. Biol.">
        <title>The bagworm genome reveals a unique fibroin gene that provides high tensile strength.</title>
        <authorList>
            <person name="Kono N."/>
            <person name="Nakamura H."/>
            <person name="Ohtoshi R."/>
            <person name="Tomita M."/>
            <person name="Numata K."/>
            <person name="Arakawa K."/>
        </authorList>
    </citation>
    <scope>NUCLEOTIDE SEQUENCE [LARGE SCALE GENOMIC DNA]</scope>
</reference>
<dbReference type="AlphaFoldDB" id="A0A4C1W9R6"/>
<proteinExistence type="predicted"/>
<name>A0A4C1W9R6_EUMVA</name>
<comment type="caution">
    <text evidence="1">The sequence shown here is derived from an EMBL/GenBank/DDBJ whole genome shotgun (WGS) entry which is preliminary data.</text>
</comment>
<dbReference type="Proteomes" id="UP000299102">
    <property type="component" value="Unassembled WGS sequence"/>
</dbReference>
<dbReference type="EMBL" id="BGZK01000498">
    <property type="protein sequence ID" value="GBP47252.1"/>
    <property type="molecule type" value="Genomic_DNA"/>
</dbReference>
<keyword evidence="2" id="KW-1185">Reference proteome</keyword>
<accession>A0A4C1W9R6</accession>
<evidence type="ECO:0000313" key="1">
    <source>
        <dbReference type="EMBL" id="GBP47252.1"/>
    </source>
</evidence>
<sequence>MTKVITGFLRNRSFCVAIEETLSTPCPIRSSRRAAAYLPVFAQYLDDNAYFHLPQLGHAIQMKRPARAKLRPIVTSRLPTRTKIAICNCYIRSRLTYSAPRPGRTLSSAEPCTMDDCEGRMVRDTMVEERRHRQGPAICRKLYPHTGTAQHNKGKHNTTALLTHKGSVPRETKPESKATSLCPHLQPTIGCKTLDDYDDDV</sequence>
<evidence type="ECO:0000313" key="2">
    <source>
        <dbReference type="Proteomes" id="UP000299102"/>
    </source>
</evidence>
<dbReference type="OrthoDB" id="412981at2759"/>